<dbReference type="SUPFAM" id="SSF48179">
    <property type="entry name" value="6-phosphogluconate dehydrogenase C-terminal domain-like"/>
    <property type="match status" value="1"/>
</dbReference>
<dbReference type="GO" id="GO:0070403">
    <property type="term" value="F:NAD+ binding"/>
    <property type="evidence" value="ECO:0007669"/>
    <property type="project" value="InterPro"/>
</dbReference>
<reference evidence="10" key="1">
    <citation type="submission" date="2016-11" db="EMBL/GenBank/DDBJ databases">
        <authorList>
            <person name="Varghese N."/>
            <person name="Submissions S."/>
        </authorList>
    </citation>
    <scope>NUCLEOTIDE SEQUENCE [LARGE SCALE GENOMIC DNA]</scope>
    <source>
        <strain evidence="10">DSM 15449</strain>
    </source>
</reference>
<dbReference type="Pfam" id="PF00725">
    <property type="entry name" value="3HCDH"/>
    <property type="match status" value="1"/>
</dbReference>
<dbReference type="Pfam" id="PF02737">
    <property type="entry name" value="3HCDH_N"/>
    <property type="match status" value="1"/>
</dbReference>
<evidence type="ECO:0000256" key="6">
    <source>
        <dbReference type="SAM" id="Phobius"/>
    </source>
</evidence>
<dbReference type="FunFam" id="3.40.50.720:FF:000009">
    <property type="entry name" value="Fatty oxidation complex, alpha subunit"/>
    <property type="match status" value="1"/>
</dbReference>
<comment type="pathway">
    <text evidence="1">Lipid metabolism; butanoate metabolism.</text>
</comment>
<dbReference type="GO" id="GO:0016616">
    <property type="term" value="F:oxidoreductase activity, acting on the CH-OH group of donors, NAD or NADP as acceptor"/>
    <property type="evidence" value="ECO:0007669"/>
    <property type="project" value="InterPro"/>
</dbReference>
<keyword evidence="3" id="KW-0560">Oxidoreductase</keyword>
<evidence type="ECO:0000259" key="7">
    <source>
        <dbReference type="Pfam" id="PF00725"/>
    </source>
</evidence>
<proteinExistence type="inferred from homology"/>
<evidence type="ECO:0000256" key="1">
    <source>
        <dbReference type="ARBA" id="ARBA00005086"/>
    </source>
</evidence>
<dbReference type="RefSeq" id="WP_242947513.1">
    <property type="nucleotide sequence ID" value="NZ_FQXJ01000006.1"/>
</dbReference>
<dbReference type="InterPro" id="IPR006108">
    <property type="entry name" value="3HC_DH_C"/>
</dbReference>
<evidence type="ECO:0000256" key="3">
    <source>
        <dbReference type="ARBA" id="ARBA00023002"/>
    </source>
</evidence>
<feature type="transmembrane region" description="Helical" evidence="6">
    <location>
        <begin position="7"/>
        <end position="29"/>
    </location>
</feature>
<dbReference type="PANTHER" id="PTHR48075">
    <property type="entry name" value="3-HYDROXYACYL-COA DEHYDROGENASE FAMILY PROTEIN"/>
    <property type="match status" value="1"/>
</dbReference>
<dbReference type="InterPro" id="IPR013328">
    <property type="entry name" value="6PGD_dom2"/>
</dbReference>
<dbReference type="Gene3D" id="1.10.1040.10">
    <property type="entry name" value="N-(1-d-carboxylethyl)-l-norvaline Dehydrogenase, domain 2"/>
    <property type="match status" value="1"/>
</dbReference>
<evidence type="ECO:0000313" key="9">
    <source>
        <dbReference type="EMBL" id="SHI01694.1"/>
    </source>
</evidence>
<evidence type="ECO:0000256" key="2">
    <source>
        <dbReference type="ARBA" id="ARBA00009463"/>
    </source>
</evidence>
<dbReference type="PIRSF" id="PIRSF000105">
    <property type="entry name" value="HCDH"/>
    <property type="match status" value="1"/>
</dbReference>
<evidence type="ECO:0000256" key="5">
    <source>
        <dbReference type="PIRSR" id="PIRSR000105-1"/>
    </source>
</evidence>
<keyword evidence="6" id="KW-1133">Transmembrane helix</keyword>
<dbReference type="InterPro" id="IPR022694">
    <property type="entry name" value="3-OHacyl-CoA_DH"/>
</dbReference>
<name>A0A1M5XQ84_9FIRM</name>
<organism evidence="9 10">
    <name type="scientific">Desulfosporosinus lacus DSM 15449</name>
    <dbReference type="NCBI Taxonomy" id="1121420"/>
    <lineage>
        <taxon>Bacteria</taxon>
        <taxon>Bacillati</taxon>
        <taxon>Bacillota</taxon>
        <taxon>Clostridia</taxon>
        <taxon>Eubacteriales</taxon>
        <taxon>Desulfitobacteriaceae</taxon>
        <taxon>Desulfosporosinus</taxon>
    </lineage>
</organism>
<feature type="domain" description="3-hydroxyacyl-CoA dehydrogenase NAD binding" evidence="8">
    <location>
        <begin position="7"/>
        <end position="186"/>
    </location>
</feature>
<dbReference type="AlphaFoldDB" id="A0A1M5XQ84"/>
<protein>
    <recommendedName>
        <fullName evidence="4">3-hydroxybutyryl-CoA dehydrogenase</fullName>
    </recommendedName>
</protein>
<dbReference type="EMBL" id="FQXJ01000006">
    <property type="protein sequence ID" value="SHI01694.1"/>
    <property type="molecule type" value="Genomic_DNA"/>
</dbReference>
<evidence type="ECO:0000256" key="4">
    <source>
        <dbReference type="ARBA" id="ARBA00067747"/>
    </source>
</evidence>
<comment type="similarity">
    <text evidence="2">Belongs to the 3-hydroxyacyl-CoA dehydrogenase family.</text>
</comment>
<dbReference type="InterPro" id="IPR008927">
    <property type="entry name" value="6-PGluconate_DH-like_C_sf"/>
</dbReference>
<dbReference type="STRING" id="1121420.SAMN02746098_02151"/>
<keyword evidence="6" id="KW-0472">Membrane</keyword>
<keyword evidence="6" id="KW-0812">Transmembrane</keyword>
<evidence type="ECO:0000313" key="10">
    <source>
        <dbReference type="Proteomes" id="UP000183954"/>
    </source>
</evidence>
<dbReference type="SUPFAM" id="SSF51735">
    <property type="entry name" value="NAD(P)-binding Rossmann-fold domains"/>
    <property type="match status" value="1"/>
</dbReference>
<dbReference type="PANTHER" id="PTHR48075:SF5">
    <property type="entry name" value="3-HYDROXYBUTYRYL-COA DEHYDROGENASE"/>
    <property type="match status" value="1"/>
</dbReference>
<sequence length="287" mass="31125">MSKEIKNIAVVGSGIMGTGIVYAGLVGGYNVTLYGRRQEALEQGKAYVQKNLQTGVKIGKVTQETMDSCLARMKVSNDLETAVKDADLVIETIAENIDMKGEILKQLNIMCPEGTIIATNTSSLSVTAIGSFAKNAELVIGMHFFNPVPKMKLVEIVKGLKTSDETVQAIITVAEQMGKQTVVVNDAAGFATSRLNVLLGNEAFYMLMEGVASAEDIDKAAKIGLNLPMGPLEMSDMVGLDTRYKVLEYLHKTLGERFRPCPLMKKYVDAGLLGRKTGEGVFKYENK</sequence>
<dbReference type="InterPro" id="IPR036291">
    <property type="entry name" value="NAD(P)-bd_dom_sf"/>
</dbReference>
<feature type="site" description="Important for catalytic activity" evidence="5">
    <location>
        <position position="143"/>
    </location>
</feature>
<evidence type="ECO:0000259" key="8">
    <source>
        <dbReference type="Pfam" id="PF02737"/>
    </source>
</evidence>
<dbReference type="Gene3D" id="3.40.50.720">
    <property type="entry name" value="NAD(P)-binding Rossmann-like Domain"/>
    <property type="match status" value="1"/>
</dbReference>
<feature type="domain" description="3-hydroxyacyl-CoA dehydrogenase C-terminal" evidence="7">
    <location>
        <begin position="189"/>
        <end position="284"/>
    </location>
</feature>
<gene>
    <name evidence="9" type="ORF">SAMN02746098_02151</name>
</gene>
<dbReference type="Proteomes" id="UP000183954">
    <property type="component" value="Unassembled WGS sequence"/>
</dbReference>
<accession>A0A1M5XQ84</accession>
<dbReference type="InterPro" id="IPR006176">
    <property type="entry name" value="3-OHacyl-CoA_DH_NAD-bd"/>
</dbReference>
<dbReference type="GO" id="GO:0006631">
    <property type="term" value="P:fatty acid metabolic process"/>
    <property type="evidence" value="ECO:0007669"/>
    <property type="project" value="InterPro"/>
</dbReference>
<keyword evidence="10" id="KW-1185">Reference proteome</keyword>